<feature type="region of interest" description="Disordered" evidence="4">
    <location>
        <begin position="266"/>
        <end position="285"/>
    </location>
</feature>
<feature type="domain" description="RING-type" evidence="5">
    <location>
        <begin position="50"/>
        <end position="92"/>
    </location>
</feature>
<evidence type="ECO:0000256" key="2">
    <source>
        <dbReference type="ARBA" id="ARBA00022833"/>
    </source>
</evidence>
<dbReference type="EMBL" id="JAODUO010000452">
    <property type="protein sequence ID" value="KAK2180241.1"/>
    <property type="molecule type" value="Genomic_DNA"/>
</dbReference>
<dbReference type="InterPro" id="IPR013083">
    <property type="entry name" value="Znf_RING/FYVE/PHD"/>
</dbReference>
<dbReference type="InterPro" id="IPR001841">
    <property type="entry name" value="Znf_RING"/>
</dbReference>
<evidence type="ECO:0000256" key="3">
    <source>
        <dbReference type="PROSITE-ProRule" id="PRU00175"/>
    </source>
</evidence>
<evidence type="ECO:0000259" key="5">
    <source>
        <dbReference type="PROSITE" id="PS50089"/>
    </source>
</evidence>
<dbReference type="Proteomes" id="UP001209878">
    <property type="component" value="Unassembled WGS sequence"/>
</dbReference>
<keyword evidence="7" id="KW-1185">Reference proteome</keyword>
<evidence type="ECO:0000256" key="1">
    <source>
        <dbReference type="ARBA" id="ARBA00022771"/>
    </source>
</evidence>
<evidence type="ECO:0000256" key="4">
    <source>
        <dbReference type="SAM" id="MobiDB-lite"/>
    </source>
</evidence>
<dbReference type="PROSITE" id="PS50089">
    <property type="entry name" value="ZF_RING_2"/>
    <property type="match status" value="1"/>
</dbReference>
<comment type="caution">
    <text evidence="6">The sequence shown here is derived from an EMBL/GenBank/DDBJ whole genome shotgun (WGS) entry which is preliminary data.</text>
</comment>
<reference evidence="6" key="1">
    <citation type="journal article" date="2023" name="Mol. Biol. Evol.">
        <title>Third-Generation Sequencing Reveals the Adaptive Role of the Epigenome in Three Deep-Sea Polychaetes.</title>
        <authorList>
            <person name="Perez M."/>
            <person name="Aroh O."/>
            <person name="Sun Y."/>
            <person name="Lan Y."/>
            <person name="Juniper S.K."/>
            <person name="Young C.R."/>
            <person name="Angers B."/>
            <person name="Qian P.Y."/>
        </authorList>
    </citation>
    <scope>NUCLEOTIDE SEQUENCE</scope>
    <source>
        <strain evidence="6">R07B-5</strain>
    </source>
</reference>
<dbReference type="PANTHER" id="PTHR10131">
    <property type="entry name" value="TNF RECEPTOR ASSOCIATED FACTOR"/>
    <property type="match status" value="1"/>
</dbReference>
<proteinExistence type="predicted"/>
<dbReference type="PANTHER" id="PTHR10131:SF94">
    <property type="entry name" value="TNF RECEPTOR-ASSOCIATED FACTOR 4"/>
    <property type="match status" value="1"/>
</dbReference>
<evidence type="ECO:0000313" key="6">
    <source>
        <dbReference type="EMBL" id="KAK2180241.1"/>
    </source>
</evidence>
<protein>
    <recommendedName>
        <fullName evidence="5">RING-type domain-containing protein</fullName>
    </recommendedName>
</protein>
<keyword evidence="2" id="KW-0862">Zinc</keyword>
<dbReference type="AlphaFoldDB" id="A0AAD9KZG2"/>
<accession>A0AAD9KZG2</accession>
<name>A0AAD9KZG2_RIDPI</name>
<dbReference type="GO" id="GO:0008270">
    <property type="term" value="F:zinc ion binding"/>
    <property type="evidence" value="ECO:0007669"/>
    <property type="project" value="UniProtKB-KW"/>
</dbReference>
<gene>
    <name evidence="6" type="ORF">NP493_452g02000</name>
</gene>
<sequence>MAGPNRPFDLRGLLAGLSQMRRPVVRHSTGGFPEEIFDDLSKEEVEKYQCSICYLVARDPRQCCNAHLFCASCIYTWTNGDSDGSQVCPVCRVFGRYRPNANVRNRLATKRVRCPEERCAWKGQLRQYTTHHRDKHERPLAVDAASRVATDGDDETNFRAQRRHVEAMMGDLSRQLERRRVGINALYRQREAARQEQMREVHDLSRRLGTVSTNLNQLLTNMAADSKRYRRYIQATESVMDSMPCLPSYSLASNFGSLAVEPPVVGSMPRRPAREYTASPHRPHSAILRSRPTSALWRT</sequence>
<dbReference type="SUPFAM" id="SSF57850">
    <property type="entry name" value="RING/U-box"/>
    <property type="match status" value="1"/>
</dbReference>
<keyword evidence="1 3" id="KW-0479">Metal-binding</keyword>
<dbReference type="Gene3D" id="3.30.40.10">
    <property type="entry name" value="Zinc/RING finger domain, C3HC4 (zinc finger)"/>
    <property type="match status" value="1"/>
</dbReference>
<keyword evidence="1 3" id="KW-0863">Zinc-finger</keyword>
<evidence type="ECO:0000313" key="7">
    <source>
        <dbReference type="Proteomes" id="UP001209878"/>
    </source>
</evidence>
<organism evidence="6 7">
    <name type="scientific">Ridgeia piscesae</name>
    <name type="common">Tubeworm</name>
    <dbReference type="NCBI Taxonomy" id="27915"/>
    <lineage>
        <taxon>Eukaryota</taxon>
        <taxon>Metazoa</taxon>
        <taxon>Spiralia</taxon>
        <taxon>Lophotrochozoa</taxon>
        <taxon>Annelida</taxon>
        <taxon>Polychaeta</taxon>
        <taxon>Sedentaria</taxon>
        <taxon>Canalipalpata</taxon>
        <taxon>Sabellida</taxon>
        <taxon>Siboglinidae</taxon>
        <taxon>Ridgeia</taxon>
    </lineage>
</organism>